<organism evidence="1 2">
    <name type="scientific">Dictyobacter halimunensis</name>
    <dbReference type="NCBI Taxonomy" id="3026934"/>
    <lineage>
        <taxon>Bacteria</taxon>
        <taxon>Bacillati</taxon>
        <taxon>Chloroflexota</taxon>
        <taxon>Ktedonobacteria</taxon>
        <taxon>Ktedonobacterales</taxon>
        <taxon>Dictyobacteraceae</taxon>
        <taxon>Dictyobacter</taxon>
    </lineage>
</organism>
<dbReference type="EMBL" id="BSRI01000001">
    <property type="protein sequence ID" value="GLV54451.1"/>
    <property type="molecule type" value="Genomic_DNA"/>
</dbReference>
<reference evidence="1 2" key="1">
    <citation type="submission" date="2023-02" db="EMBL/GenBank/DDBJ databases">
        <title>Dictyobacter halimunensis sp. nov., a new member of the class Ktedonobacteria from forest soil in a geothermal area.</title>
        <authorList>
            <person name="Rachmania M.K."/>
            <person name="Ningsih F."/>
            <person name="Sakai Y."/>
            <person name="Yabe S."/>
            <person name="Yokota A."/>
            <person name="Sjamsuridzal W."/>
        </authorList>
    </citation>
    <scope>NUCLEOTIDE SEQUENCE [LARGE SCALE GENOMIC DNA]</scope>
    <source>
        <strain evidence="1 2">S3.2.2.5</strain>
    </source>
</reference>
<evidence type="ECO:0000313" key="2">
    <source>
        <dbReference type="Proteomes" id="UP001344906"/>
    </source>
</evidence>
<accession>A0ABQ6FJP4</accession>
<dbReference type="CDD" id="cd00085">
    <property type="entry name" value="HNHc"/>
    <property type="match status" value="1"/>
</dbReference>
<sequence>MMRKGMMWVTLFTLLVVFFSACDLPFTTAILTGHQSGRTQTTSWGASASFDSAAVAPAWGHRTKTSGCQAQGPLQDMACTPGDIFPNLTTAQVCTPGYATSVRNVPVSLKNQVYTSYSIKKRAPGQYQIDHLVSLQLGGTNDISNLWPESATPIPGYHEKDKVENYLRDQVCSGKLSLQDAQIQIATNWLAVYNRMPYKSSNKYNGRSMKLTRIWTCHTQCSLPASSRAVSLALASEPALLCPQASIPTELAVLFFVILPP</sequence>
<comment type="caution">
    <text evidence="1">The sequence shown here is derived from an EMBL/GenBank/DDBJ whole genome shotgun (WGS) entry which is preliminary data.</text>
</comment>
<proteinExistence type="predicted"/>
<dbReference type="InterPro" id="IPR003615">
    <property type="entry name" value="HNH_nuc"/>
</dbReference>
<protein>
    <recommendedName>
        <fullName evidence="3">DUF1524 domain-containing protein</fullName>
    </recommendedName>
</protein>
<keyword evidence="2" id="KW-1185">Reference proteome</keyword>
<gene>
    <name evidence="1" type="ORF">KDH_12980</name>
</gene>
<dbReference type="PROSITE" id="PS51257">
    <property type="entry name" value="PROKAR_LIPOPROTEIN"/>
    <property type="match status" value="1"/>
</dbReference>
<name>A0ABQ6FJP4_9CHLR</name>
<evidence type="ECO:0008006" key="3">
    <source>
        <dbReference type="Google" id="ProtNLM"/>
    </source>
</evidence>
<dbReference type="RefSeq" id="WP_338248118.1">
    <property type="nucleotide sequence ID" value="NZ_BSRI01000001.1"/>
</dbReference>
<dbReference type="Proteomes" id="UP001344906">
    <property type="component" value="Unassembled WGS sequence"/>
</dbReference>
<evidence type="ECO:0000313" key="1">
    <source>
        <dbReference type="EMBL" id="GLV54451.1"/>
    </source>
</evidence>